<feature type="transmembrane region" description="Helical" evidence="2">
    <location>
        <begin position="315"/>
        <end position="341"/>
    </location>
</feature>
<keyword evidence="2" id="KW-0472">Membrane</keyword>
<evidence type="ECO:0000313" key="4">
    <source>
        <dbReference type="EMBL" id="SJL04786.1"/>
    </source>
</evidence>
<feature type="transmembrane region" description="Helical" evidence="2">
    <location>
        <begin position="230"/>
        <end position="249"/>
    </location>
</feature>
<reference evidence="5" key="1">
    <citation type="journal article" date="2017" name="Nat. Ecol. Evol.">
        <title>Genome expansion and lineage-specific genetic innovations in the forest pathogenic fungi Armillaria.</title>
        <authorList>
            <person name="Sipos G."/>
            <person name="Prasanna A.N."/>
            <person name="Walter M.C."/>
            <person name="O'Connor E."/>
            <person name="Balint B."/>
            <person name="Krizsan K."/>
            <person name="Kiss B."/>
            <person name="Hess J."/>
            <person name="Varga T."/>
            <person name="Slot J."/>
            <person name="Riley R."/>
            <person name="Boka B."/>
            <person name="Rigling D."/>
            <person name="Barry K."/>
            <person name="Lee J."/>
            <person name="Mihaltcheva S."/>
            <person name="LaButti K."/>
            <person name="Lipzen A."/>
            <person name="Waldron R."/>
            <person name="Moloney N.M."/>
            <person name="Sperisen C."/>
            <person name="Kredics L."/>
            <person name="Vagvoelgyi C."/>
            <person name="Patrignani A."/>
            <person name="Fitzpatrick D."/>
            <person name="Nagy I."/>
            <person name="Doyle S."/>
            <person name="Anderson J.B."/>
            <person name="Grigoriev I.V."/>
            <person name="Gueldener U."/>
            <person name="Muensterkoetter M."/>
            <person name="Nagy L.G."/>
        </authorList>
    </citation>
    <scope>NUCLEOTIDE SEQUENCE [LARGE SCALE GENOMIC DNA]</scope>
    <source>
        <strain evidence="5">C18/9</strain>
    </source>
</reference>
<evidence type="ECO:0000313" key="5">
    <source>
        <dbReference type="Proteomes" id="UP000219338"/>
    </source>
</evidence>
<accession>A0A284R7U5</accession>
<evidence type="ECO:0000256" key="1">
    <source>
        <dbReference type="SAM" id="MobiDB-lite"/>
    </source>
</evidence>
<evidence type="ECO:0000259" key="3">
    <source>
        <dbReference type="Pfam" id="PF20153"/>
    </source>
</evidence>
<proteinExistence type="predicted"/>
<dbReference type="Proteomes" id="UP000219338">
    <property type="component" value="Unassembled WGS sequence"/>
</dbReference>
<feature type="region of interest" description="Disordered" evidence="1">
    <location>
        <begin position="1"/>
        <end position="89"/>
    </location>
</feature>
<dbReference type="OrthoDB" id="2890504at2759"/>
<protein>
    <recommendedName>
        <fullName evidence="3">DUF6535 domain-containing protein</fullName>
    </recommendedName>
</protein>
<feature type="compositionally biased region" description="Acidic residues" evidence="1">
    <location>
        <begin position="46"/>
        <end position="56"/>
    </location>
</feature>
<sequence length="1000" mass="112668">MPMQEIDRTSTLDQGQEGAFVREDAEEEPGIGGHREHGQNSAEQEVGSDEEEEEDQAPAAAPPTSATAVNAKKTFGMRRPNPSAKRGVKNASYSTSYLMGCQIGNDAYNYEDKYPEDAPYEEASPNARVWKTYEDERRIHDANMVEESRDNVDVLLVFAGLFSAVVTTFVAQTYQNLQPDYTAMSASLLFELVLIQRAIASGSPVNAIAPSPLSPTIAFVPATTDVWVNGLWFTSLFLSLTTALVAVLVKQWLHHYVALPSGTPRDRSFTRQFRYAGFEKWRVQIIIGLLPVLMHLALAIFLVGLVIFLNPLRQALSWVICVGTILVYTAYAVVTILPILFPQCPYRTPLCDIVYIPFCRIVPQVIWSRKESFFSACRQGNFSALLHCLPNVQARNSQSVTMIESKFVQHMSTNLAAEALNWLFSVSSNPSVQSIVIQSIGGLPMASEERFLALQGNNNAIDVLRDSLLIHCLQTKGFNHVPVLGMELKLGRLLRFYPRFYPRYAWGRYSFIDTPDIDSFELTVAILSNGYYLYNRQGLVSVRSRTFLMDITRSSKLPPRCWYHLMMSRNMKDVLHPLDPDNDDHANTFPLRLCSAILYSLDALKEGLMQDFNSPLVLDFEDALPYFLDKIYDLVLPMFSKFVKDPSLNEPSLPQCLRVFVVAIEFILHRLSLPRPDPDMSLPDSDMSLPDSVHPHSDMFHPNICQLLTAAIGWTRDQTFSSQEATAVITVLEDIIAPCVVPPLNIESDWSTLCKETILAYHSLTTVAPSACSLRGLRPMVDFMTSHWDYTQENYYYYSSTACMVLTDLLAKRIPVAFTVFLEKQCLQFLGNRTFREQSVPMVSAYVAGIFAMQHGLDGAVDAATHIDYLHNPHNLLTACSILATHGIGNKNRTATYRDIRTLVQLCPRDAAWDDCRGRLRDLVQGNGGDFFSEQRIWPGPCQDYRPLEPDEIQVEKDNIRYAIHVLDDFFDGGARTTMDRTDRFLGWCLGRKVDANKLQ</sequence>
<feature type="domain" description="DUF6535" evidence="3">
    <location>
        <begin position="130"/>
        <end position="309"/>
    </location>
</feature>
<feature type="compositionally biased region" description="Basic and acidic residues" evidence="1">
    <location>
        <begin position="1"/>
        <end position="10"/>
    </location>
</feature>
<gene>
    <name evidence="4" type="ORF">ARMOST_08156</name>
</gene>
<dbReference type="EMBL" id="FUEG01000005">
    <property type="protein sequence ID" value="SJL04786.1"/>
    <property type="molecule type" value="Genomic_DNA"/>
</dbReference>
<keyword evidence="2" id="KW-0812">Transmembrane</keyword>
<dbReference type="Pfam" id="PF20153">
    <property type="entry name" value="DUF6535"/>
    <property type="match status" value="1"/>
</dbReference>
<organism evidence="4 5">
    <name type="scientific">Armillaria ostoyae</name>
    <name type="common">Armillaria root rot fungus</name>
    <dbReference type="NCBI Taxonomy" id="47428"/>
    <lineage>
        <taxon>Eukaryota</taxon>
        <taxon>Fungi</taxon>
        <taxon>Dikarya</taxon>
        <taxon>Basidiomycota</taxon>
        <taxon>Agaricomycotina</taxon>
        <taxon>Agaricomycetes</taxon>
        <taxon>Agaricomycetidae</taxon>
        <taxon>Agaricales</taxon>
        <taxon>Marasmiineae</taxon>
        <taxon>Physalacriaceae</taxon>
        <taxon>Armillaria</taxon>
    </lineage>
</organism>
<keyword evidence="2" id="KW-1133">Transmembrane helix</keyword>
<dbReference type="AlphaFoldDB" id="A0A284R7U5"/>
<keyword evidence="5" id="KW-1185">Reference proteome</keyword>
<dbReference type="InterPro" id="IPR045338">
    <property type="entry name" value="DUF6535"/>
</dbReference>
<feature type="compositionally biased region" description="Low complexity" evidence="1">
    <location>
        <begin position="57"/>
        <end position="68"/>
    </location>
</feature>
<evidence type="ECO:0000256" key="2">
    <source>
        <dbReference type="SAM" id="Phobius"/>
    </source>
</evidence>
<feature type="transmembrane region" description="Helical" evidence="2">
    <location>
        <begin position="283"/>
        <end position="309"/>
    </location>
</feature>
<feature type="transmembrane region" description="Helical" evidence="2">
    <location>
        <begin position="154"/>
        <end position="174"/>
    </location>
</feature>
<dbReference type="STRING" id="47428.A0A284R7U5"/>
<name>A0A284R7U5_ARMOS</name>